<organism evidence="3 4">
    <name type="scientific">Leptidea sinapis</name>
    <dbReference type="NCBI Taxonomy" id="189913"/>
    <lineage>
        <taxon>Eukaryota</taxon>
        <taxon>Metazoa</taxon>
        <taxon>Ecdysozoa</taxon>
        <taxon>Arthropoda</taxon>
        <taxon>Hexapoda</taxon>
        <taxon>Insecta</taxon>
        <taxon>Pterygota</taxon>
        <taxon>Neoptera</taxon>
        <taxon>Endopterygota</taxon>
        <taxon>Lepidoptera</taxon>
        <taxon>Glossata</taxon>
        <taxon>Ditrysia</taxon>
        <taxon>Papilionoidea</taxon>
        <taxon>Pieridae</taxon>
        <taxon>Dismorphiinae</taxon>
        <taxon>Leptidea</taxon>
    </lineage>
</organism>
<name>A0A5E4QHR2_9NEOP</name>
<dbReference type="Proteomes" id="UP000324832">
    <property type="component" value="Unassembled WGS sequence"/>
</dbReference>
<gene>
    <name evidence="3" type="ORF">LSINAPIS_LOCUS8894</name>
</gene>
<sequence>MFFFSFIHSLVFNLVMNHIIADLQKKPPWNILYADDKALISEDVEELETTLEQWRSALENAGLRKAQIDPQTIQDRMSWRRLIRRADPN</sequence>
<protein>
    <recommendedName>
        <fullName evidence="5">Reverse transcriptase domain-containing protein</fullName>
    </recommendedName>
</protein>
<keyword evidence="2" id="KW-0732">Signal</keyword>
<dbReference type="InterPro" id="IPR043128">
    <property type="entry name" value="Rev_trsase/Diguanyl_cyclase"/>
</dbReference>
<accession>A0A5E4QHR2</accession>
<feature type="chain" id="PRO_5022663399" description="Reverse transcriptase domain-containing protein" evidence="2">
    <location>
        <begin position="22"/>
        <end position="89"/>
    </location>
</feature>
<evidence type="ECO:0008006" key="5">
    <source>
        <dbReference type="Google" id="ProtNLM"/>
    </source>
</evidence>
<evidence type="ECO:0000256" key="2">
    <source>
        <dbReference type="SAM" id="SignalP"/>
    </source>
</evidence>
<reference evidence="3 4" key="1">
    <citation type="submission" date="2017-07" db="EMBL/GenBank/DDBJ databases">
        <authorList>
            <person name="Talla V."/>
            <person name="Backstrom N."/>
        </authorList>
    </citation>
    <scope>NUCLEOTIDE SEQUENCE [LARGE SCALE GENOMIC DNA]</scope>
</reference>
<evidence type="ECO:0000313" key="3">
    <source>
        <dbReference type="EMBL" id="VVC97665.1"/>
    </source>
</evidence>
<dbReference type="Gene3D" id="3.30.70.270">
    <property type="match status" value="1"/>
</dbReference>
<evidence type="ECO:0000256" key="1">
    <source>
        <dbReference type="SAM" id="Coils"/>
    </source>
</evidence>
<feature type="signal peptide" evidence="2">
    <location>
        <begin position="1"/>
        <end position="21"/>
    </location>
</feature>
<evidence type="ECO:0000313" key="4">
    <source>
        <dbReference type="Proteomes" id="UP000324832"/>
    </source>
</evidence>
<keyword evidence="4" id="KW-1185">Reference proteome</keyword>
<dbReference type="AlphaFoldDB" id="A0A5E4QHR2"/>
<proteinExistence type="predicted"/>
<dbReference type="EMBL" id="FZQP02003267">
    <property type="protein sequence ID" value="VVC97665.1"/>
    <property type="molecule type" value="Genomic_DNA"/>
</dbReference>
<keyword evidence="1" id="KW-0175">Coiled coil</keyword>
<feature type="coiled-coil region" evidence="1">
    <location>
        <begin position="37"/>
        <end position="64"/>
    </location>
</feature>